<dbReference type="EMBL" id="KE560897">
    <property type="protein sequence ID" value="EPZ35023.1"/>
    <property type="molecule type" value="Genomic_DNA"/>
</dbReference>
<accession>A0A075B2I7</accession>
<reference evidence="1 2" key="1">
    <citation type="journal article" date="2013" name="Curr. Biol.">
        <title>Shared signatures of parasitism and phylogenomics unite Cryptomycota and microsporidia.</title>
        <authorList>
            <person name="James T.Y."/>
            <person name="Pelin A."/>
            <person name="Bonen L."/>
            <person name="Ahrendt S."/>
            <person name="Sain D."/>
            <person name="Corradi N."/>
            <person name="Stajich J.E."/>
        </authorList>
    </citation>
    <scope>NUCLEOTIDE SEQUENCE [LARGE SCALE GENOMIC DNA]</scope>
    <source>
        <strain evidence="1 2">CSF55</strain>
    </source>
</reference>
<protein>
    <submittedName>
        <fullName evidence="1">Uncharacterized protein</fullName>
    </submittedName>
</protein>
<dbReference type="Proteomes" id="UP000030755">
    <property type="component" value="Unassembled WGS sequence"/>
</dbReference>
<sequence length="60" mass="7309">MHARKRIMKTQEPMEYSKLFIYLFYVIFGDTENDLQLNLSMMEHQEESFINTMEKITSKK</sequence>
<dbReference type="HOGENOM" id="CLU_2943084_0_0_1"/>
<evidence type="ECO:0000313" key="2">
    <source>
        <dbReference type="Proteomes" id="UP000030755"/>
    </source>
</evidence>
<gene>
    <name evidence="1" type="ORF">O9G_003209</name>
</gene>
<proteinExistence type="predicted"/>
<dbReference type="AlphaFoldDB" id="A0A075B2I7"/>
<keyword evidence="2" id="KW-1185">Reference proteome</keyword>
<name>A0A075B2I7_ROZAC</name>
<evidence type="ECO:0000313" key="1">
    <source>
        <dbReference type="EMBL" id="EPZ35023.1"/>
    </source>
</evidence>
<organism evidence="1 2">
    <name type="scientific">Rozella allomycis (strain CSF55)</name>
    <dbReference type="NCBI Taxonomy" id="988480"/>
    <lineage>
        <taxon>Eukaryota</taxon>
        <taxon>Fungi</taxon>
        <taxon>Fungi incertae sedis</taxon>
        <taxon>Cryptomycota</taxon>
        <taxon>Cryptomycota incertae sedis</taxon>
        <taxon>Rozella</taxon>
    </lineage>
</organism>